<gene>
    <name evidence="2" type="ORF">CHX27_10170</name>
</gene>
<dbReference type="PANTHER" id="PTHR11575">
    <property type="entry name" value="5'-NUCLEOTIDASE-RELATED"/>
    <property type="match status" value="1"/>
</dbReference>
<dbReference type="InterPro" id="IPR006179">
    <property type="entry name" value="5_nucleotidase/apyrase"/>
</dbReference>
<keyword evidence="3" id="KW-1185">Reference proteome</keyword>
<organism evidence="2 3">
    <name type="scientific">Flavobacterium aurantiibacter</name>
    <dbReference type="NCBI Taxonomy" id="2023067"/>
    <lineage>
        <taxon>Bacteria</taxon>
        <taxon>Pseudomonadati</taxon>
        <taxon>Bacteroidota</taxon>
        <taxon>Flavobacteriia</taxon>
        <taxon>Flavobacteriales</taxon>
        <taxon>Flavobacteriaceae</taxon>
        <taxon>Flavobacterium</taxon>
    </lineage>
</organism>
<dbReference type="GO" id="GO:0016787">
    <property type="term" value="F:hydrolase activity"/>
    <property type="evidence" value="ECO:0007669"/>
    <property type="project" value="InterPro"/>
</dbReference>
<dbReference type="PROSITE" id="PS51257">
    <property type="entry name" value="PROKAR_LIPOPROTEIN"/>
    <property type="match status" value="1"/>
</dbReference>
<dbReference type="Gene3D" id="3.90.780.10">
    <property type="entry name" value="5'-Nucleotidase, C-terminal domain"/>
    <property type="match status" value="1"/>
</dbReference>
<dbReference type="PANTHER" id="PTHR11575:SF24">
    <property type="entry name" value="5'-NUCLEOTIDASE"/>
    <property type="match status" value="1"/>
</dbReference>
<dbReference type="AlphaFoldDB" id="A0A255ZRC4"/>
<dbReference type="InterPro" id="IPR008334">
    <property type="entry name" value="5'-Nucleotdase_C"/>
</dbReference>
<dbReference type="PRINTS" id="PR01607">
    <property type="entry name" value="APYRASEFAMLY"/>
</dbReference>
<evidence type="ECO:0000313" key="3">
    <source>
        <dbReference type="Proteomes" id="UP000216035"/>
    </source>
</evidence>
<dbReference type="EMBL" id="NOXX01000204">
    <property type="protein sequence ID" value="OYQ43435.1"/>
    <property type="molecule type" value="Genomic_DNA"/>
</dbReference>
<accession>A0A255ZRC4</accession>
<comment type="caution">
    <text evidence="2">The sequence shown here is derived from an EMBL/GenBank/DDBJ whole genome shotgun (WGS) entry which is preliminary data.</text>
</comment>
<dbReference type="OrthoDB" id="4762412at2"/>
<dbReference type="Pfam" id="PF02872">
    <property type="entry name" value="5_nucleotid_C"/>
    <property type="match status" value="1"/>
</dbReference>
<evidence type="ECO:0000259" key="1">
    <source>
        <dbReference type="Pfam" id="PF02872"/>
    </source>
</evidence>
<reference evidence="2 3" key="1">
    <citation type="submission" date="2017-07" db="EMBL/GenBank/DDBJ databases">
        <title>Flavobacterium cyanobacteriorum sp. nov., isolated from cyanobacterial aggregates in a eutrophic lake.</title>
        <authorList>
            <person name="Cai H."/>
        </authorList>
    </citation>
    <scope>NUCLEOTIDE SEQUENCE [LARGE SCALE GENOMIC DNA]</scope>
    <source>
        <strain evidence="2 3">TH167</strain>
    </source>
</reference>
<evidence type="ECO:0000313" key="2">
    <source>
        <dbReference type="EMBL" id="OYQ43435.1"/>
    </source>
</evidence>
<sequence>MVNLGKYPFLRYSLITILTLLFVVGCKSNHSVTTISGKEIKLVDSLPNAQQVTDFILPYKKNLDQKLDTLLCYNPIALDKSSGKWQTNIGNWLAQSCYEICNPICERNFNTKIDLVLFNHGGIRSNLPKGDVTLRNAFKIMPFENTAVVETLDAGQIREICQYMIVEEKPHPLYGLSFTIDEKGLAADIKIQGKPLDNSKTYRVLTSDYLANGGDKMTFFQKSKKRLDLQLKLRDAIIQSFKKNKTVQFSNEVLITDKRS</sequence>
<name>A0A255ZRC4_9FLAO</name>
<protein>
    <recommendedName>
        <fullName evidence="1">5'-Nucleotidase C-terminal domain-containing protein</fullName>
    </recommendedName>
</protein>
<dbReference type="Proteomes" id="UP000216035">
    <property type="component" value="Unassembled WGS sequence"/>
</dbReference>
<dbReference type="RefSeq" id="WP_094486671.1">
    <property type="nucleotide sequence ID" value="NZ_NOXX01000204.1"/>
</dbReference>
<dbReference type="SUPFAM" id="SSF55816">
    <property type="entry name" value="5'-nucleotidase (syn. UDP-sugar hydrolase), C-terminal domain"/>
    <property type="match status" value="1"/>
</dbReference>
<dbReference type="GO" id="GO:0030288">
    <property type="term" value="C:outer membrane-bounded periplasmic space"/>
    <property type="evidence" value="ECO:0007669"/>
    <property type="project" value="TreeGrafter"/>
</dbReference>
<dbReference type="GO" id="GO:0009166">
    <property type="term" value="P:nucleotide catabolic process"/>
    <property type="evidence" value="ECO:0007669"/>
    <property type="project" value="InterPro"/>
</dbReference>
<proteinExistence type="predicted"/>
<dbReference type="InterPro" id="IPR036907">
    <property type="entry name" value="5'-Nucleotdase_C_sf"/>
</dbReference>
<feature type="domain" description="5'-Nucleotidase C-terminal" evidence="1">
    <location>
        <begin position="84"/>
        <end position="221"/>
    </location>
</feature>